<evidence type="ECO:0000256" key="2">
    <source>
        <dbReference type="ARBA" id="ARBA00023002"/>
    </source>
</evidence>
<organism evidence="4 5">
    <name type="scientific">Coniochaeta hoffmannii</name>
    <dbReference type="NCBI Taxonomy" id="91930"/>
    <lineage>
        <taxon>Eukaryota</taxon>
        <taxon>Fungi</taxon>
        <taxon>Dikarya</taxon>
        <taxon>Ascomycota</taxon>
        <taxon>Pezizomycotina</taxon>
        <taxon>Sordariomycetes</taxon>
        <taxon>Sordariomycetidae</taxon>
        <taxon>Coniochaetales</taxon>
        <taxon>Coniochaetaceae</taxon>
        <taxon>Coniochaeta</taxon>
    </lineage>
</organism>
<evidence type="ECO:0000313" key="4">
    <source>
        <dbReference type="EMBL" id="KAJ9134502.1"/>
    </source>
</evidence>
<dbReference type="EMBL" id="JANBVN010000182">
    <property type="protein sequence ID" value="KAJ9134502.1"/>
    <property type="molecule type" value="Genomic_DNA"/>
</dbReference>
<keyword evidence="2" id="KW-0560">Oxidoreductase</keyword>
<dbReference type="Gene3D" id="3.90.180.10">
    <property type="entry name" value="Medium-chain alcohol dehydrogenases, catalytic domain"/>
    <property type="match status" value="1"/>
</dbReference>
<dbReference type="SMART" id="SM00829">
    <property type="entry name" value="PKS_ER"/>
    <property type="match status" value="1"/>
</dbReference>
<keyword evidence="5" id="KW-1185">Reference proteome</keyword>
<evidence type="ECO:0000313" key="5">
    <source>
        <dbReference type="Proteomes" id="UP001174691"/>
    </source>
</evidence>
<dbReference type="InterPro" id="IPR013154">
    <property type="entry name" value="ADH-like_N"/>
</dbReference>
<dbReference type="PANTHER" id="PTHR45348:SF2">
    <property type="entry name" value="ZINC-TYPE ALCOHOL DEHYDROGENASE-LIKE PROTEIN C2E1P3.01"/>
    <property type="match status" value="1"/>
</dbReference>
<dbReference type="InterPro" id="IPR013149">
    <property type="entry name" value="ADH-like_C"/>
</dbReference>
<feature type="domain" description="Enoyl reductase (ER)" evidence="3">
    <location>
        <begin position="18"/>
        <end position="340"/>
    </location>
</feature>
<dbReference type="InterPro" id="IPR047122">
    <property type="entry name" value="Trans-enoyl_RdTase-like"/>
</dbReference>
<dbReference type="Proteomes" id="UP001174691">
    <property type="component" value="Unassembled WGS sequence"/>
</dbReference>
<comment type="similarity">
    <text evidence="1">Belongs to the zinc-containing alcohol dehydrogenase family.</text>
</comment>
<dbReference type="SUPFAM" id="SSF50129">
    <property type="entry name" value="GroES-like"/>
    <property type="match status" value="1"/>
</dbReference>
<sequence length="342" mass="35675">MASNTLSNTAAWLTAPKARPFEIKPAPLGVPAGAQILVKNRAIAINPVDAKIQQGLPYPITYPAILGQDVAGEVVAIGPDATRFKEGDRVAGCAAGFITGRNEEKAFQAYTLLESNLTYHIPPSISFQQAVVVPLGLATAAAALFGTDFLNLQLPTAPRREPTGEVLLVWGGASSVGVNAIQLAVAAGYEVVTTCSPGNFEFVTRLGAAHVFDYNSPMVVDDLVAAVRGRTTVGAFDAVGGHAPSVEFVRRTEGVKFVATAVRGFAEPPQGVSVKQCLSVSIKDNHIGKGVFEDFLEKAFEEGIFVAAPEPLVAGKGLEALQGAIDLKAGGVSAKQKVVVEL</sequence>
<name>A0AA38VM33_9PEZI</name>
<dbReference type="PANTHER" id="PTHR45348">
    <property type="entry name" value="HYPOTHETICAL OXIDOREDUCTASE (EUROFUNG)"/>
    <property type="match status" value="1"/>
</dbReference>
<dbReference type="AlphaFoldDB" id="A0AA38VM33"/>
<dbReference type="CDD" id="cd08249">
    <property type="entry name" value="enoyl_reductase_like"/>
    <property type="match status" value="1"/>
</dbReference>
<accession>A0AA38VM33</accession>
<evidence type="ECO:0000259" key="3">
    <source>
        <dbReference type="SMART" id="SM00829"/>
    </source>
</evidence>
<dbReference type="InterPro" id="IPR036291">
    <property type="entry name" value="NAD(P)-bd_dom_sf"/>
</dbReference>
<dbReference type="GO" id="GO:0016651">
    <property type="term" value="F:oxidoreductase activity, acting on NAD(P)H"/>
    <property type="evidence" value="ECO:0007669"/>
    <property type="project" value="InterPro"/>
</dbReference>
<dbReference type="SUPFAM" id="SSF51735">
    <property type="entry name" value="NAD(P)-binding Rossmann-fold domains"/>
    <property type="match status" value="1"/>
</dbReference>
<dbReference type="InterPro" id="IPR011032">
    <property type="entry name" value="GroES-like_sf"/>
</dbReference>
<evidence type="ECO:0000256" key="1">
    <source>
        <dbReference type="ARBA" id="ARBA00008072"/>
    </source>
</evidence>
<dbReference type="Gene3D" id="3.40.50.720">
    <property type="entry name" value="NAD(P)-binding Rossmann-like Domain"/>
    <property type="match status" value="1"/>
</dbReference>
<comment type="caution">
    <text evidence="4">The sequence shown here is derived from an EMBL/GenBank/DDBJ whole genome shotgun (WGS) entry which is preliminary data.</text>
</comment>
<reference evidence="4" key="1">
    <citation type="submission" date="2022-07" db="EMBL/GenBank/DDBJ databases">
        <title>Fungi with potential for degradation of polypropylene.</title>
        <authorList>
            <person name="Gostincar C."/>
        </authorList>
    </citation>
    <scope>NUCLEOTIDE SEQUENCE</scope>
    <source>
        <strain evidence="4">EXF-13287</strain>
    </source>
</reference>
<gene>
    <name evidence="4" type="ORF">NKR19_g8644</name>
</gene>
<dbReference type="Pfam" id="PF00107">
    <property type="entry name" value="ADH_zinc_N"/>
    <property type="match status" value="1"/>
</dbReference>
<protein>
    <submittedName>
        <fullName evidence="4">Zinc-binding oxidoreductase CipB</fullName>
    </submittedName>
</protein>
<dbReference type="Pfam" id="PF08240">
    <property type="entry name" value="ADH_N"/>
    <property type="match status" value="1"/>
</dbReference>
<proteinExistence type="inferred from homology"/>
<dbReference type="InterPro" id="IPR020843">
    <property type="entry name" value="ER"/>
</dbReference>